<keyword evidence="1" id="KW-0175">Coiled coil</keyword>
<dbReference type="InterPro" id="IPR052534">
    <property type="entry name" value="Extracell_DNA_Util/SecSys_Comp"/>
</dbReference>
<comment type="caution">
    <text evidence="3">The sequence shown here is derived from an EMBL/GenBank/DDBJ whole genome shotgun (WGS) entry which is preliminary data.</text>
</comment>
<dbReference type="PANTHER" id="PTHR40278">
    <property type="entry name" value="DNA UTILIZATION PROTEIN HOFN"/>
    <property type="match status" value="1"/>
</dbReference>
<dbReference type="Pfam" id="PF05137">
    <property type="entry name" value="PilN"/>
    <property type="match status" value="1"/>
</dbReference>
<evidence type="ECO:0000313" key="3">
    <source>
        <dbReference type="EMBL" id="HEN43651.1"/>
    </source>
</evidence>
<sequence length="192" mass="21122">MVRINLLPVRTSKRQETARQQLAILGVSVLLVLVAGLGLYVYAQAKIKAAKEEIARAESELQQLKGKIGELENIKKLKDEVTKKLDVLGQLRKGKTGPVRRLATLSDSTPEKLWITKYAESGERVTIGGIALDEDLIATFMRNLQGSEDFTNVELVVSEQTDVGGVKAKRFELTCTLKGLKKEEPPAPAPKK</sequence>
<dbReference type="GO" id="GO:0043683">
    <property type="term" value="P:type IV pilus assembly"/>
    <property type="evidence" value="ECO:0007669"/>
    <property type="project" value="TreeGrafter"/>
</dbReference>
<dbReference type="EMBL" id="DSOV01000071">
    <property type="protein sequence ID" value="HEN43651.1"/>
    <property type="molecule type" value="Genomic_DNA"/>
</dbReference>
<dbReference type="AlphaFoldDB" id="A0A831U1S1"/>
<reference evidence="3" key="1">
    <citation type="journal article" date="2020" name="mSystems">
        <title>Genome- and Community-Level Interaction Insights into Carbon Utilization and Element Cycling Functions of Hydrothermarchaeota in Hydrothermal Sediment.</title>
        <authorList>
            <person name="Zhou Z."/>
            <person name="Liu Y."/>
            <person name="Xu W."/>
            <person name="Pan J."/>
            <person name="Luo Z.H."/>
            <person name="Li M."/>
        </authorList>
    </citation>
    <scope>NUCLEOTIDE SEQUENCE [LARGE SCALE GENOMIC DNA]</scope>
    <source>
        <strain evidence="3">SpSt-349</strain>
    </source>
</reference>
<keyword evidence="2" id="KW-0812">Transmembrane</keyword>
<name>A0A831U1S1_GEOME</name>
<evidence type="ECO:0000256" key="1">
    <source>
        <dbReference type="SAM" id="Coils"/>
    </source>
</evidence>
<feature type="coiled-coil region" evidence="1">
    <location>
        <begin position="40"/>
        <end position="74"/>
    </location>
</feature>
<keyword evidence="2" id="KW-1133">Transmembrane helix</keyword>
<dbReference type="GO" id="GO:0043107">
    <property type="term" value="P:type IV pilus-dependent motility"/>
    <property type="evidence" value="ECO:0007669"/>
    <property type="project" value="TreeGrafter"/>
</dbReference>
<evidence type="ECO:0000256" key="2">
    <source>
        <dbReference type="SAM" id="Phobius"/>
    </source>
</evidence>
<keyword evidence="2" id="KW-0472">Membrane</keyword>
<gene>
    <name evidence="3" type="ORF">ENQ87_15020</name>
</gene>
<proteinExistence type="predicted"/>
<feature type="transmembrane region" description="Helical" evidence="2">
    <location>
        <begin position="21"/>
        <end position="43"/>
    </location>
</feature>
<dbReference type="InterPro" id="IPR007813">
    <property type="entry name" value="PilN"/>
</dbReference>
<accession>A0A831U1S1</accession>
<dbReference type="PANTHER" id="PTHR40278:SF2">
    <property type="entry name" value="TYPE IV PILUS INNER MEMBRANE COMPONENT PILN"/>
    <property type="match status" value="1"/>
</dbReference>
<organism evidence="3">
    <name type="scientific">Geobacter metallireducens</name>
    <dbReference type="NCBI Taxonomy" id="28232"/>
    <lineage>
        <taxon>Bacteria</taxon>
        <taxon>Pseudomonadati</taxon>
        <taxon>Thermodesulfobacteriota</taxon>
        <taxon>Desulfuromonadia</taxon>
        <taxon>Geobacterales</taxon>
        <taxon>Geobacteraceae</taxon>
        <taxon>Geobacter</taxon>
    </lineage>
</organism>
<protein>
    <submittedName>
        <fullName evidence="3">Fimbrial protein</fullName>
    </submittedName>
</protein>